<dbReference type="EMBL" id="LDOT01000012">
    <property type="protein sequence ID" value="KLV06006.1"/>
    <property type="molecule type" value="Genomic_DNA"/>
</dbReference>
<comment type="caution">
    <text evidence="4">The sequence shown here is derived from an EMBL/GenBank/DDBJ whole genome shotgun (WGS) entry which is preliminary data.</text>
</comment>
<protein>
    <submittedName>
        <fullName evidence="4">Acetoin utilization protein AcuB</fullName>
    </submittedName>
</protein>
<reference evidence="4 5" key="1">
    <citation type="submission" date="2015-05" db="EMBL/GenBank/DDBJ databases">
        <title>Photobacterium galathea sp. nov.</title>
        <authorList>
            <person name="Machado H."/>
            <person name="Gram L."/>
        </authorList>
    </citation>
    <scope>NUCLEOTIDE SEQUENCE [LARGE SCALE GENOMIC DNA]</scope>
    <source>
        <strain evidence="4 5">CGMCC 1.12159</strain>
    </source>
</reference>
<gene>
    <name evidence="4" type="ORF">ABT56_10830</name>
</gene>
<keyword evidence="5" id="KW-1185">Reference proteome</keyword>
<dbReference type="SMART" id="SM00116">
    <property type="entry name" value="CBS"/>
    <property type="match status" value="2"/>
</dbReference>
<dbReference type="CDD" id="cd04584">
    <property type="entry name" value="CBS_pair_AcuB_like"/>
    <property type="match status" value="1"/>
</dbReference>
<dbReference type="OrthoDB" id="9802114at2"/>
<evidence type="ECO:0000256" key="2">
    <source>
        <dbReference type="PROSITE-ProRule" id="PRU00703"/>
    </source>
</evidence>
<dbReference type="STRING" id="1195763.ABT56_10830"/>
<feature type="domain" description="CBS" evidence="3">
    <location>
        <begin position="82"/>
        <end position="137"/>
    </location>
</feature>
<dbReference type="InterPro" id="IPR000644">
    <property type="entry name" value="CBS_dom"/>
</dbReference>
<feature type="domain" description="CBS" evidence="3">
    <location>
        <begin position="8"/>
        <end position="68"/>
    </location>
</feature>
<evidence type="ECO:0000256" key="1">
    <source>
        <dbReference type="ARBA" id="ARBA00023122"/>
    </source>
</evidence>
<dbReference type="Gene3D" id="3.10.580.10">
    <property type="entry name" value="CBS-domain"/>
    <property type="match status" value="1"/>
</dbReference>
<dbReference type="SUPFAM" id="SSF54631">
    <property type="entry name" value="CBS-domain pair"/>
    <property type="match status" value="1"/>
</dbReference>
<dbReference type="PANTHER" id="PTHR43080">
    <property type="entry name" value="CBS DOMAIN-CONTAINING PROTEIN CBSX3, MITOCHONDRIAL"/>
    <property type="match status" value="1"/>
</dbReference>
<dbReference type="PATRIC" id="fig|1195763.3.peg.2272"/>
<proteinExistence type="predicted"/>
<keyword evidence="1 2" id="KW-0129">CBS domain</keyword>
<dbReference type="InterPro" id="IPR046342">
    <property type="entry name" value="CBS_dom_sf"/>
</dbReference>
<dbReference type="AlphaFoldDB" id="A0A0J1H2L4"/>
<organism evidence="4 5">
    <name type="scientific">Photobacterium aquae</name>
    <dbReference type="NCBI Taxonomy" id="1195763"/>
    <lineage>
        <taxon>Bacteria</taxon>
        <taxon>Pseudomonadati</taxon>
        <taxon>Pseudomonadota</taxon>
        <taxon>Gammaproteobacteria</taxon>
        <taxon>Vibrionales</taxon>
        <taxon>Vibrionaceae</taxon>
        <taxon>Photobacterium</taxon>
    </lineage>
</organism>
<dbReference type="PROSITE" id="PS51371">
    <property type="entry name" value="CBS"/>
    <property type="match status" value="2"/>
</dbReference>
<evidence type="ECO:0000259" key="3">
    <source>
        <dbReference type="PROSITE" id="PS51371"/>
    </source>
</evidence>
<dbReference type="InterPro" id="IPR051257">
    <property type="entry name" value="Diverse_CBS-Domain"/>
</dbReference>
<dbReference type="PANTHER" id="PTHR43080:SF2">
    <property type="entry name" value="CBS DOMAIN-CONTAINING PROTEIN"/>
    <property type="match status" value="1"/>
</dbReference>
<sequence>MFTVADMMTPHPHTLTASHTLADAKHLMDKHHVHHIPVTDKDNHLIGLVSQRDILAAQESCLEHITKSNFISALDIPLEQAMHRQLHSVAPNAGLKEAAMYMQKRQIGCLPIVNHNKLIGIITDTDFVSIAINLLEIQEEIEPIDEDGDNLETDF</sequence>
<dbReference type="Pfam" id="PF00571">
    <property type="entry name" value="CBS"/>
    <property type="match status" value="2"/>
</dbReference>
<dbReference type="RefSeq" id="WP_047878868.1">
    <property type="nucleotide sequence ID" value="NZ_LDOT01000012.1"/>
</dbReference>
<dbReference type="Proteomes" id="UP000036097">
    <property type="component" value="Unassembled WGS sequence"/>
</dbReference>
<evidence type="ECO:0000313" key="5">
    <source>
        <dbReference type="Proteomes" id="UP000036097"/>
    </source>
</evidence>
<evidence type="ECO:0000313" key="4">
    <source>
        <dbReference type="EMBL" id="KLV06006.1"/>
    </source>
</evidence>
<name>A0A0J1H2L4_9GAMM</name>
<accession>A0A0J1H2L4</accession>